<evidence type="ECO:0000313" key="2">
    <source>
        <dbReference type="EMBL" id="CAH3840986.1"/>
    </source>
</evidence>
<dbReference type="Proteomes" id="UP001152562">
    <property type="component" value="Unassembled WGS sequence"/>
</dbReference>
<feature type="compositionally biased region" description="Basic and acidic residues" evidence="1">
    <location>
        <begin position="28"/>
        <end position="37"/>
    </location>
</feature>
<keyword evidence="3" id="KW-1185">Reference proteome</keyword>
<proteinExistence type="predicted"/>
<accession>A0A9P0SCW6</accession>
<dbReference type="AlphaFoldDB" id="A0A9P0SCW6"/>
<evidence type="ECO:0000313" key="3">
    <source>
        <dbReference type="Proteomes" id="UP001152562"/>
    </source>
</evidence>
<feature type="compositionally biased region" description="Low complexity" evidence="1">
    <location>
        <begin position="7"/>
        <end position="20"/>
    </location>
</feature>
<dbReference type="EMBL" id="CALOZG010000001">
    <property type="protein sequence ID" value="CAH3840986.1"/>
    <property type="molecule type" value="Genomic_DNA"/>
</dbReference>
<evidence type="ECO:0000256" key="1">
    <source>
        <dbReference type="SAM" id="MobiDB-lite"/>
    </source>
</evidence>
<feature type="region of interest" description="Disordered" evidence="1">
    <location>
        <begin position="1"/>
        <end position="82"/>
    </location>
</feature>
<reference evidence="2" key="1">
    <citation type="submission" date="2022-05" db="EMBL/GenBank/DDBJ databases">
        <authorList>
            <person name="Okamura Y."/>
        </authorList>
    </citation>
    <scope>NUCLEOTIDE SEQUENCE</scope>
</reference>
<comment type="caution">
    <text evidence="2">The sequence shown here is derived from an EMBL/GenBank/DDBJ whole genome shotgun (WGS) entry which is preliminary data.</text>
</comment>
<sequence>MQGAAGGSARAGRGHGQASHWRARGGRGWRDAGRTGGEHSPPPGRRPPHNARSPRAGRYRETYPRAPPRVHVSDRQFSCCVR</sequence>
<organism evidence="2 3">
    <name type="scientific">Pieris brassicae</name>
    <name type="common">White butterfly</name>
    <name type="synonym">Large white butterfly</name>
    <dbReference type="NCBI Taxonomy" id="7116"/>
    <lineage>
        <taxon>Eukaryota</taxon>
        <taxon>Metazoa</taxon>
        <taxon>Ecdysozoa</taxon>
        <taxon>Arthropoda</taxon>
        <taxon>Hexapoda</taxon>
        <taxon>Insecta</taxon>
        <taxon>Pterygota</taxon>
        <taxon>Neoptera</taxon>
        <taxon>Endopterygota</taxon>
        <taxon>Lepidoptera</taxon>
        <taxon>Glossata</taxon>
        <taxon>Ditrysia</taxon>
        <taxon>Papilionoidea</taxon>
        <taxon>Pieridae</taxon>
        <taxon>Pierinae</taxon>
        <taxon>Pieris</taxon>
    </lineage>
</organism>
<name>A0A9P0SCW6_PIEBR</name>
<protein>
    <submittedName>
        <fullName evidence="2">Uncharacterized protein</fullName>
    </submittedName>
</protein>
<gene>
    <name evidence="2" type="ORF">PIBRA_LOCUS252</name>
</gene>